<name>A0A1I7WBY4_HETBA</name>
<evidence type="ECO:0000313" key="2">
    <source>
        <dbReference type="WBParaSite" id="Hba_02182"/>
    </source>
</evidence>
<organism evidence="1 2">
    <name type="scientific">Heterorhabditis bacteriophora</name>
    <name type="common">Entomopathogenic nematode worm</name>
    <dbReference type="NCBI Taxonomy" id="37862"/>
    <lineage>
        <taxon>Eukaryota</taxon>
        <taxon>Metazoa</taxon>
        <taxon>Ecdysozoa</taxon>
        <taxon>Nematoda</taxon>
        <taxon>Chromadorea</taxon>
        <taxon>Rhabditida</taxon>
        <taxon>Rhabditina</taxon>
        <taxon>Rhabditomorpha</taxon>
        <taxon>Strongyloidea</taxon>
        <taxon>Heterorhabditidae</taxon>
        <taxon>Heterorhabditis</taxon>
    </lineage>
</organism>
<protein>
    <submittedName>
        <fullName evidence="2">Secreted protein</fullName>
    </submittedName>
</protein>
<keyword evidence="1" id="KW-1185">Reference proteome</keyword>
<evidence type="ECO:0000313" key="1">
    <source>
        <dbReference type="Proteomes" id="UP000095283"/>
    </source>
</evidence>
<proteinExistence type="predicted"/>
<dbReference type="Proteomes" id="UP000095283">
    <property type="component" value="Unplaced"/>
</dbReference>
<reference evidence="2" key="1">
    <citation type="submission" date="2016-11" db="UniProtKB">
        <authorList>
            <consortium name="WormBaseParasite"/>
        </authorList>
    </citation>
    <scope>IDENTIFICATION</scope>
</reference>
<dbReference type="WBParaSite" id="Hba_02182">
    <property type="protein sequence ID" value="Hba_02182"/>
    <property type="gene ID" value="Hba_02182"/>
</dbReference>
<sequence>MEPSTQYILAGLLTVLDSKQATQMFSVQVQNLSDIFLDYGQIWMLFFLLPHPKPLWRTEVCIKAVA</sequence>
<accession>A0A1I7WBY4</accession>
<dbReference type="AlphaFoldDB" id="A0A1I7WBY4"/>